<keyword evidence="2" id="KW-0472">Membrane</keyword>
<keyword evidence="2" id="KW-0812">Transmembrane</keyword>
<evidence type="ECO:0000256" key="1">
    <source>
        <dbReference type="SAM" id="MobiDB-lite"/>
    </source>
</evidence>
<name>A0AAE5CBG2_9BACT</name>
<dbReference type="Proteomes" id="UP000702544">
    <property type="component" value="Unassembled WGS sequence"/>
</dbReference>
<proteinExistence type="predicted"/>
<accession>A0AAE5CBG2</accession>
<dbReference type="AlphaFoldDB" id="A0AAE5CBG2"/>
<evidence type="ECO:0000256" key="2">
    <source>
        <dbReference type="SAM" id="Phobius"/>
    </source>
</evidence>
<sequence>MSASNSEGEPTADRSSRSAGDSGGDAAGVRYEKPASGCGLGCAELTAVVLVIAASAALVLLLGI</sequence>
<reference evidence="3 4" key="1">
    <citation type="submission" date="2020-01" db="EMBL/GenBank/DDBJ databases">
        <title>Genomes assembled from Gulf of Kutch pelagic sediment metagenomes.</title>
        <authorList>
            <person name="Chandrashekar M."/>
            <person name="Mahajan M.S."/>
            <person name="Dave K.J."/>
            <person name="Vatsa P."/>
            <person name="Nathani N.M."/>
        </authorList>
    </citation>
    <scope>NUCLEOTIDE SEQUENCE [LARGE SCALE GENOMIC DNA]</scope>
    <source>
        <strain evidence="3">KS3-K002</strain>
    </source>
</reference>
<comment type="caution">
    <text evidence="3">The sequence shown here is derived from an EMBL/GenBank/DDBJ whole genome shotgun (WGS) entry which is preliminary data.</text>
</comment>
<feature type="region of interest" description="Disordered" evidence="1">
    <location>
        <begin position="1"/>
        <end position="27"/>
    </location>
</feature>
<dbReference type="EMBL" id="JAACAK010000096">
    <property type="protein sequence ID" value="NIR75827.1"/>
    <property type="molecule type" value="Genomic_DNA"/>
</dbReference>
<evidence type="ECO:0000313" key="4">
    <source>
        <dbReference type="Proteomes" id="UP000702544"/>
    </source>
</evidence>
<evidence type="ECO:0000313" key="3">
    <source>
        <dbReference type="EMBL" id="NIR75827.1"/>
    </source>
</evidence>
<protein>
    <submittedName>
        <fullName evidence="3">Uncharacterized protein</fullName>
    </submittedName>
</protein>
<gene>
    <name evidence="3" type="ORF">GWO12_12060</name>
</gene>
<organism evidence="3 4">
    <name type="scientific">Candidatus Kutchimonas denitrificans</name>
    <dbReference type="NCBI Taxonomy" id="3056748"/>
    <lineage>
        <taxon>Bacteria</taxon>
        <taxon>Pseudomonadati</taxon>
        <taxon>Gemmatimonadota</taxon>
        <taxon>Gemmatimonadia</taxon>
        <taxon>Candidatus Palauibacterales</taxon>
        <taxon>Candidatus Palauibacteraceae</taxon>
        <taxon>Candidatus Kutchimonas</taxon>
    </lineage>
</organism>
<feature type="transmembrane region" description="Helical" evidence="2">
    <location>
        <begin position="45"/>
        <end position="63"/>
    </location>
</feature>
<keyword evidence="2" id="KW-1133">Transmembrane helix</keyword>